<dbReference type="Proteomes" id="UP001383192">
    <property type="component" value="Unassembled WGS sequence"/>
</dbReference>
<comment type="caution">
    <text evidence="1">The sequence shown here is derived from an EMBL/GenBank/DDBJ whole genome shotgun (WGS) entry which is preliminary data.</text>
</comment>
<dbReference type="EMBL" id="JAYKXP010000217">
    <property type="protein sequence ID" value="KAK7018817.1"/>
    <property type="molecule type" value="Genomic_DNA"/>
</dbReference>
<dbReference type="EMBL" id="JAYKXP010000175">
    <property type="protein sequence ID" value="KAK7021109.1"/>
    <property type="molecule type" value="Genomic_DNA"/>
</dbReference>
<evidence type="ECO:0000313" key="2">
    <source>
        <dbReference type="EMBL" id="KAK7021109.1"/>
    </source>
</evidence>
<proteinExistence type="predicted"/>
<dbReference type="AlphaFoldDB" id="A0AAW0B0R3"/>
<name>A0AAW0B0R3_9AGAR</name>
<protein>
    <submittedName>
        <fullName evidence="1">Uncharacterized protein</fullName>
    </submittedName>
</protein>
<organism evidence="1 3">
    <name type="scientific">Paramarasmius palmivorus</name>
    <dbReference type="NCBI Taxonomy" id="297713"/>
    <lineage>
        <taxon>Eukaryota</taxon>
        <taxon>Fungi</taxon>
        <taxon>Dikarya</taxon>
        <taxon>Basidiomycota</taxon>
        <taxon>Agaricomycotina</taxon>
        <taxon>Agaricomycetes</taxon>
        <taxon>Agaricomycetidae</taxon>
        <taxon>Agaricales</taxon>
        <taxon>Marasmiineae</taxon>
        <taxon>Marasmiaceae</taxon>
        <taxon>Paramarasmius</taxon>
    </lineage>
</organism>
<evidence type="ECO:0000313" key="1">
    <source>
        <dbReference type="EMBL" id="KAK7018817.1"/>
    </source>
</evidence>
<evidence type="ECO:0000313" key="3">
    <source>
        <dbReference type="Proteomes" id="UP001383192"/>
    </source>
</evidence>
<reference evidence="1 3" key="1">
    <citation type="submission" date="2024-01" db="EMBL/GenBank/DDBJ databases">
        <title>A draft genome for a cacao thread blight-causing isolate of Paramarasmius palmivorus.</title>
        <authorList>
            <person name="Baruah I.K."/>
            <person name="Bukari Y."/>
            <person name="Amoako-Attah I."/>
            <person name="Meinhardt L.W."/>
            <person name="Bailey B.A."/>
            <person name="Cohen S.P."/>
        </authorList>
    </citation>
    <scope>NUCLEOTIDE SEQUENCE [LARGE SCALE GENOMIC DNA]</scope>
    <source>
        <strain evidence="1 3">GH-12</strain>
    </source>
</reference>
<gene>
    <name evidence="2" type="ORF">VNI00_017512</name>
    <name evidence="1" type="ORF">VNI00_018208</name>
</gene>
<accession>A0AAW0B0R3</accession>
<keyword evidence="3" id="KW-1185">Reference proteome</keyword>
<sequence>MEPSDCYDCYVVHFPQPGKDMDECYPSPATDKQVQRFAEEHEDLIKEGEIATTKNALFFGTRCTQPHIVPLGVMKQEREPPETGIQYLLADNWVSSTHLTRPVAFGLHRGSQVAQTGVAFIAYFLPNRYLHHERDRNRLWMDEMKGKGELLGPLLVVKHVDQKLVDLTYDDLDHVVRLIQDVLLYKPREGKAPVLGHWVPDK</sequence>